<evidence type="ECO:0000256" key="1">
    <source>
        <dbReference type="SAM" id="MobiDB-lite"/>
    </source>
</evidence>
<accession>A0A1B4FSB0</accession>
<organism evidence="2 3">
    <name type="scientific">Burkholderia mayonis</name>
    <dbReference type="NCBI Taxonomy" id="1385591"/>
    <lineage>
        <taxon>Bacteria</taxon>
        <taxon>Pseudomonadati</taxon>
        <taxon>Pseudomonadota</taxon>
        <taxon>Betaproteobacteria</taxon>
        <taxon>Burkholderiales</taxon>
        <taxon>Burkholderiaceae</taxon>
        <taxon>Burkholderia</taxon>
        <taxon>pseudomallei group</taxon>
    </lineage>
</organism>
<proteinExistence type="predicted"/>
<dbReference type="Proteomes" id="UP000067711">
    <property type="component" value="Chromosome 2"/>
</dbReference>
<evidence type="ECO:0000313" key="3">
    <source>
        <dbReference type="Proteomes" id="UP000067711"/>
    </source>
</evidence>
<dbReference type="AlphaFoldDB" id="A0A1B4FSB0"/>
<feature type="compositionally biased region" description="Low complexity" evidence="1">
    <location>
        <begin position="93"/>
        <end position="104"/>
    </location>
</feature>
<dbReference type="EMBL" id="CP013388">
    <property type="protein sequence ID" value="AOJ06519.1"/>
    <property type="molecule type" value="Genomic_DNA"/>
</dbReference>
<name>A0A1B4FSB0_9BURK</name>
<protein>
    <submittedName>
        <fullName evidence="2">Uncharacterized protein</fullName>
    </submittedName>
</protein>
<reference evidence="2 3" key="1">
    <citation type="submission" date="2015-12" db="EMBL/GenBank/DDBJ databases">
        <title>Diversity of Burkholderia near neighbor genomes.</title>
        <authorList>
            <person name="Sahl J."/>
            <person name="Wagner D."/>
            <person name="Keim P."/>
        </authorList>
    </citation>
    <scope>NUCLEOTIDE SEQUENCE [LARGE SCALE GENOMIC DNA]</scope>
    <source>
        <strain evidence="2 3">BDU8</strain>
    </source>
</reference>
<evidence type="ECO:0000313" key="2">
    <source>
        <dbReference type="EMBL" id="AOJ06519.1"/>
    </source>
</evidence>
<feature type="region of interest" description="Disordered" evidence="1">
    <location>
        <begin position="92"/>
        <end position="137"/>
    </location>
</feature>
<gene>
    <name evidence="2" type="ORF">WS71_03660</name>
</gene>
<sequence>MPAGAASGQARDREGTFGCDLDKLMKLAADDSPELAQASAHAKDVLLTPYIRREVAGNRMNRAACELGRNALGIASGAARFAFAPLASHIRTPRSATTRTISTSTDDRQSPSCGFDGPAARRPRRRAPSRSTPFSSS</sequence>